<protein>
    <submittedName>
        <fullName evidence="2">6546_t:CDS:1</fullName>
    </submittedName>
</protein>
<dbReference type="Proteomes" id="UP000789396">
    <property type="component" value="Unassembled WGS sequence"/>
</dbReference>
<feature type="non-terminal residue" evidence="2">
    <location>
        <position position="43"/>
    </location>
</feature>
<evidence type="ECO:0000256" key="1">
    <source>
        <dbReference type="SAM" id="MobiDB-lite"/>
    </source>
</evidence>
<comment type="caution">
    <text evidence="2">The sequence shown here is derived from an EMBL/GenBank/DDBJ whole genome shotgun (WGS) entry which is preliminary data.</text>
</comment>
<gene>
    <name evidence="2" type="ORF">RFULGI_LOCUS11469</name>
</gene>
<accession>A0A9N9I572</accession>
<proteinExistence type="predicted"/>
<reference evidence="2" key="1">
    <citation type="submission" date="2021-06" db="EMBL/GenBank/DDBJ databases">
        <authorList>
            <person name="Kallberg Y."/>
            <person name="Tangrot J."/>
            <person name="Rosling A."/>
        </authorList>
    </citation>
    <scope>NUCLEOTIDE SEQUENCE</scope>
    <source>
        <strain evidence="2">IN212</strain>
    </source>
</reference>
<dbReference type="EMBL" id="CAJVPZ010025058">
    <property type="protein sequence ID" value="CAG8721190.1"/>
    <property type="molecule type" value="Genomic_DNA"/>
</dbReference>
<organism evidence="2 3">
    <name type="scientific">Racocetra fulgida</name>
    <dbReference type="NCBI Taxonomy" id="60492"/>
    <lineage>
        <taxon>Eukaryota</taxon>
        <taxon>Fungi</taxon>
        <taxon>Fungi incertae sedis</taxon>
        <taxon>Mucoromycota</taxon>
        <taxon>Glomeromycotina</taxon>
        <taxon>Glomeromycetes</taxon>
        <taxon>Diversisporales</taxon>
        <taxon>Gigasporaceae</taxon>
        <taxon>Racocetra</taxon>
    </lineage>
</organism>
<dbReference type="AlphaFoldDB" id="A0A9N9I572"/>
<feature type="region of interest" description="Disordered" evidence="1">
    <location>
        <begin position="13"/>
        <end position="43"/>
    </location>
</feature>
<keyword evidence="3" id="KW-1185">Reference proteome</keyword>
<feature type="non-terminal residue" evidence="2">
    <location>
        <position position="1"/>
    </location>
</feature>
<name>A0A9N9I572_9GLOM</name>
<feature type="compositionally biased region" description="Polar residues" evidence="1">
    <location>
        <begin position="19"/>
        <end position="43"/>
    </location>
</feature>
<evidence type="ECO:0000313" key="3">
    <source>
        <dbReference type="Proteomes" id="UP000789396"/>
    </source>
</evidence>
<sequence length="43" mass="4752">KHLEIFAEILAGSRESREFTSQAQPATSTAPTHPIWSTSNQPE</sequence>
<evidence type="ECO:0000313" key="2">
    <source>
        <dbReference type="EMBL" id="CAG8721190.1"/>
    </source>
</evidence>